<dbReference type="AlphaFoldDB" id="A0A8K0UTD7"/>
<evidence type="ECO:0000256" key="10">
    <source>
        <dbReference type="PIRSR" id="PIRSR634016-4"/>
    </source>
</evidence>
<dbReference type="SUPFAM" id="SSF63737">
    <property type="entry name" value="Leukotriene A4 hydrolase N-terminal domain"/>
    <property type="match status" value="1"/>
</dbReference>
<evidence type="ECO:0000256" key="1">
    <source>
        <dbReference type="ARBA" id="ARBA00010136"/>
    </source>
</evidence>
<dbReference type="GO" id="GO:0006508">
    <property type="term" value="P:proteolysis"/>
    <property type="evidence" value="ECO:0007669"/>
    <property type="project" value="UniProtKB-KW"/>
</dbReference>
<dbReference type="Gene3D" id="1.10.390.10">
    <property type="entry name" value="Neutral Protease Domain 2"/>
    <property type="match status" value="1"/>
</dbReference>
<dbReference type="FunFam" id="1.10.390.10:FF:000006">
    <property type="entry name" value="Puromycin-sensitive aminopeptidase"/>
    <property type="match status" value="1"/>
</dbReference>
<evidence type="ECO:0000256" key="2">
    <source>
        <dbReference type="ARBA" id="ARBA00022438"/>
    </source>
</evidence>
<dbReference type="PANTHER" id="PTHR11533">
    <property type="entry name" value="PROTEASE M1 ZINC METALLOPROTEASE"/>
    <property type="match status" value="1"/>
</dbReference>
<dbReference type="SUPFAM" id="SSF55486">
    <property type="entry name" value="Metalloproteases ('zincins'), catalytic domain"/>
    <property type="match status" value="1"/>
</dbReference>
<keyword evidence="3 11" id="KW-0645">Protease</keyword>
<dbReference type="GO" id="GO:0043171">
    <property type="term" value="P:peptide catabolic process"/>
    <property type="evidence" value="ECO:0007669"/>
    <property type="project" value="TreeGrafter"/>
</dbReference>
<dbReference type="GO" id="GO:0070006">
    <property type="term" value="F:metalloaminopeptidase activity"/>
    <property type="evidence" value="ECO:0007669"/>
    <property type="project" value="TreeGrafter"/>
</dbReference>
<keyword evidence="6 9" id="KW-0862">Zinc</keyword>
<dbReference type="GO" id="GO:0016020">
    <property type="term" value="C:membrane"/>
    <property type="evidence" value="ECO:0007669"/>
    <property type="project" value="TreeGrafter"/>
</dbReference>
<dbReference type="Pfam" id="PF01433">
    <property type="entry name" value="Peptidase_M1"/>
    <property type="match status" value="1"/>
</dbReference>
<dbReference type="EC" id="3.4.11.-" evidence="11"/>
<dbReference type="Proteomes" id="UP000813824">
    <property type="component" value="Unassembled WGS sequence"/>
</dbReference>
<dbReference type="GO" id="GO:0008270">
    <property type="term" value="F:zinc ion binding"/>
    <property type="evidence" value="ECO:0007669"/>
    <property type="project" value="UniProtKB-UniRule"/>
</dbReference>
<reference evidence="16" key="1">
    <citation type="journal article" date="2021" name="New Phytol.">
        <title>Evolutionary innovations through gain and loss of genes in the ectomycorrhizal Boletales.</title>
        <authorList>
            <person name="Wu G."/>
            <person name="Miyauchi S."/>
            <person name="Morin E."/>
            <person name="Kuo A."/>
            <person name="Drula E."/>
            <person name="Varga T."/>
            <person name="Kohler A."/>
            <person name="Feng B."/>
            <person name="Cao Y."/>
            <person name="Lipzen A."/>
            <person name="Daum C."/>
            <person name="Hundley H."/>
            <person name="Pangilinan J."/>
            <person name="Johnson J."/>
            <person name="Barry K."/>
            <person name="LaButti K."/>
            <person name="Ng V."/>
            <person name="Ahrendt S."/>
            <person name="Min B."/>
            <person name="Choi I.G."/>
            <person name="Park H."/>
            <person name="Plett J.M."/>
            <person name="Magnuson J."/>
            <person name="Spatafora J.W."/>
            <person name="Nagy L.G."/>
            <person name="Henrissat B."/>
            <person name="Grigoriev I.V."/>
            <person name="Yang Z.L."/>
            <person name="Xu J."/>
            <person name="Martin F.M."/>
        </authorList>
    </citation>
    <scope>NUCLEOTIDE SEQUENCE</scope>
    <source>
        <strain evidence="16">KKN 215</strain>
    </source>
</reference>
<dbReference type="GO" id="GO:0005737">
    <property type="term" value="C:cytoplasm"/>
    <property type="evidence" value="ECO:0007669"/>
    <property type="project" value="TreeGrafter"/>
</dbReference>
<dbReference type="GO" id="GO:0042277">
    <property type="term" value="F:peptide binding"/>
    <property type="evidence" value="ECO:0007669"/>
    <property type="project" value="TreeGrafter"/>
</dbReference>
<comment type="caution">
    <text evidence="16">The sequence shown here is derived from an EMBL/GenBank/DDBJ whole genome shotgun (WGS) entry which is preliminary data.</text>
</comment>
<evidence type="ECO:0000256" key="12">
    <source>
        <dbReference type="SAM" id="MobiDB-lite"/>
    </source>
</evidence>
<evidence type="ECO:0000256" key="5">
    <source>
        <dbReference type="ARBA" id="ARBA00022801"/>
    </source>
</evidence>
<evidence type="ECO:0000313" key="17">
    <source>
        <dbReference type="Proteomes" id="UP000813824"/>
    </source>
</evidence>
<keyword evidence="2 11" id="KW-0031">Aminopeptidase</keyword>
<keyword evidence="4 9" id="KW-0479">Metal-binding</keyword>
<feature type="active site" description="Proton acceptor" evidence="8">
    <location>
        <position position="350"/>
    </location>
</feature>
<accession>A0A8K0UTD7</accession>
<dbReference type="InterPro" id="IPR034016">
    <property type="entry name" value="M1_APN-typ"/>
</dbReference>
<dbReference type="Gene3D" id="2.60.40.1910">
    <property type="match status" value="1"/>
</dbReference>
<dbReference type="CDD" id="cd09601">
    <property type="entry name" value="M1_APN-Q_like"/>
    <property type="match status" value="1"/>
</dbReference>
<feature type="compositionally biased region" description="Polar residues" evidence="12">
    <location>
        <begin position="1"/>
        <end position="10"/>
    </location>
</feature>
<dbReference type="OrthoDB" id="10031169at2759"/>
<dbReference type="FunFam" id="2.60.40.1730:FF:000014">
    <property type="entry name" value="Aminopeptidase 2"/>
    <property type="match status" value="1"/>
</dbReference>
<feature type="binding site" evidence="9">
    <location>
        <position position="372"/>
    </location>
    <ligand>
        <name>Zn(2+)</name>
        <dbReference type="ChEBI" id="CHEBI:29105"/>
        <note>catalytic</note>
    </ligand>
</feature>
<sequence>MSAGAPTTTKDPSEYRLPTNVKPTHYDVTVRTDLDKLKFDGFVTVHLNVKEDTTSLTFNSSELALGDLIVSSPSLQKPEVHPASKLTIDKTQERATIALASTLPAGSKAQLKVSFEGELTGSMMGYYRAAWEHEGKTKHYSLTQFEPTAARRAFPCWDEPLLKATFAVTLVSRENTVALSNMPAVSETQYNQNAEDKDGVVSWLTEKLAVAPETNTAPWKITKFDTTPPMSTYIVAFANGPFVYIEDSYTSPISGAKRPLRVYNHAATPDVIHQAQFALDVKRDVLPHYENVFGVEYPLPKLDTLVATDFDAGAMENWGLITGRTTAFLLDPNKQSLGAKKQIASTQSHEVAHMWFGNITTMEWWDNLYLNEGFASLMGEVIILDKIFPEWKVHAAFISGDLNEALDLDAKLSSHPIEVECPDANMINQIFDSLSYAKAASVLRMLSQYVGEENFLKGVSLYLKEHRFGNTVTKDLWEGIQQATGADIPKMMDNWVKKMGFPVVTVTETEDGITVRQDRFLETGAAPSEHNETIWTIPLNLLTVSADGKAVIDHKIVLDTREKFIPLDTSKPFKVNAGTIGVYRVLYTNERLVKIAEEAVKENSVFSLEDRIGLVLDAPALSQAGYVKTSSTLALVHVLRAETNRHRTELVIASMASSLEKLISTWWEHPEIKSKLDALRRQIFVPIVNRLGFDYHDGESVEDRQLRTDAINISANAGEQSVIKELTSRFDHFLKTGDSSRIPGDLEMVTYRMAVKYGGEAEYEKIVSIANKPPTPSSGNAAMIAMGQVQSDELVEKTWDYIMNKARDQNLIYMFIGLRSNPKYAKYGIKKFRENYDYFAERLAGNFGVTYIVQRTQSILSTKKDYEEMKAFFDTKDTSKYSMALQQTYDTILSRAAWIERSTDDIKEWLDANVKE</sequence>
<evidence type="ECO:0000313" key="16">
    <source>
        <dbReference type="EMBL" id="KAH8102860.1"/>
    </source>
</evidence>
<dbReference type="InterPro" id="IPR045357">
    <property type="entry name" value="Aminopeptidase_N-like_N"/>
</dbReference>
<gene>
    <name evidence="16" type="ORF">BXZ70DRAFT_1057004</name>
</gene>
<comment type="similarity">
    <text evidence="1 11">Belongs to the peptidase M1 family.</text>
</comment>
<dbReference type="InterPro" id="IPR050344">
    <property type="entry name" value="Peptidase_M1_aminopeptidases"/>
</dbReference>
<feature type="domain" description="Aminopeptidase N-like N-terminal" evidence="15">
    <location>
        <begin position="22"/>
        <end position="193"/>
    </location>
</feature>
<evidence type="ECO:0000256" key="7">
    <source>
        <dbReference type="ARBA" id="ARBA00023049"/>
    </source>
</evidence>
<evidence type="ECO:0000259" key="14">
    <source>
        <dbReference type="Pfam" id="PF11838"/>
    </source>
</evidence>
<keyword evidence="5 11" id="KW-0378">Hydrolase</keyword>
<evidence type="ECO:0000256" key="11">
    <source>
        <dbReference type="RuleBase" id="RU364040"/>
    </source>
</evidence>
<proteinExistence type="inferred from homology"/>
<evidence type="ECO:0000256" key="4">
    <source>
        <dbReference type="ARBA" id="ARBA00022723"/>
    </source>
</evidence>
<evidence type="ECO:0000259" key="15">
    <source>
        <dbReference type="Pfam" id="PF17900"/>
    </source>
</evidence>
<dbReference type="InterPro" id="IPR024571">
    <property type="entry name" value="ERAP1-like_C_dom"/>
</dbReference>
<evidence type="ECO:0000259" key="13">
    <source>
        <dbReference type="Pfam" id="PF01433"/>
    </source>
</evidence>
<feature type="binding site" evidence="9">
    <location>
        <position position="353"/>
    </location>
    <ligand>
        <name>Zn(2+)</name>
        <dbReference type="ChEBI" id="CHEBI:29105"/>
        <note>catalytic</note>
    </ligand>
</feature>
<evidence type="ECO:0000256" key="3">
    <source>
        <dbReference type="ARBA" id="ARBA00022670"/>
    </source>
</evidence>
<name>A0A8K0UTD7_9AGAR</name>
<dbReference type="EMBL" id="JAEVFJ010000008">
    <property type="protein sequence ID" value="KAH8102860.1"/>
    <property type="molecule type" value="Genomic_DNA"/>
</dbReference>
<feature type="binding site" evidence="9">
    <location>
        <position position="349"/>
    </location>
    <ligand>
        <name>Zn(2+)</name>
        <dbReference type="ChEBI" id="CHEBI:29105"/>
        <note>catalytic</note>
    </ligand>
</feature>
<keyword evidence="17" id="KW-1185">Reference proteome</keyword>
<organism evidence="16 17">
    <name type="scientific">Cristinia sonorae</name>
    <dbReference type="NCBI Taxonomy" id="1940300"/>
    <lineage>
        <taxon>Eukaryota</taxon>
        <taxon>Fungi</taxon>
        <taxon>Dikarya</taxon>
        <taxon>Basidiomycota</taxon>
        <taxon>Agaricomycotina</taxon>
        <taxon>Agaricomycetes</taxon>
        <taxon>Agaricomycetidae</taxon>
        <taxon>Agaricales</taxon>
        <taxon>Pleurotineae</taxon>
        <taxon>Stephanosporaceae</taxon>
        <taxon>Cristinia</taxon>
    </lineage>
</organism>
<dbReference type="InterPro" id="IPR027268">
    <property type="entry name" value="Peptidase_M4/M1_CTD_sf"/>
</dbReference>
<feature type="region of interest" description="Disordered" evidence="12">
    <location>
        <begin position="1"/>
        <end position="20"/>
    </location>
</feature>
<feature type="domain" description="Peptidase M1 membrane alanine aminopeptidase" evidence="13">
    <location>
        <begin position="277"/>
        <end position="495"/>
    </location>
</feature>
<evidence type="ECO:0000256" key="9">
    <source>
        <dbReference type="PIRSR" id="PIRSR634016-3"/>
    </source>
</evidence>
<evidence type="ECO:0000256" key="8">
    <source>
        <dbReference type="PIRSR" id="PIRSR634016-1"/>
    </source>
</evidence>
<evidence type="ECO:0000256" key="6">
    <source>
        <dbReference type="ARBA" id="ARBA00022833"/>
    </source>
</evidence>
<dbReference type="PANTHER" id="PTHR11533:SF174">
    <property type="entry name" value="PUROMYCIN-SENSITIVE AMINOPEPTIDASE-RELATED"/>
    <property type="match status" value="1"/>
</dbReference>
<dbReference type="Gene3D" id="2.60.40.1730">
    <property type="entry name" value="tricorn interacting facor f3 domain"/>
    <property type="match status" value="1"/>
</dbReference>
<keyword evidence="7 11" id="KW-0482">Metalloprotease</keyword>
<comment type="cofactor">
    <cofactor evidence="9 11">
        <name>Zn(2+)</name>
        <dbReference type="ChEBI" id="CHEBI:29105"/>
    </cofactor>
    <text evidence="9 11">Binds 1 zinc ion per subunit.</text>
</comment>
<feature type="site" description="Transition state stabilizer" evidence="10">
    <location>
        <position position="436"/>
    </location>
</feature>
<feature type="domain" description="ERAP1-like C-terminal" evidence="14">
    <location>
        <begin position="573"/>
        <end position="892"/>
    </location>
</feature>
<dbReference type="InterPro" id="IPR014782">
    <property type="entry name" value="Peptidase_M1_dom"/>
</dbReference>
<protein>
    <recommendedName>
        <fullName evidence="11">Aminopeptidase</fullName>
        <ecNumber evidence="11">3.4.11.-</ecNumber>
    </recommendedName>
</protein>
<dbReference type="Pfam" id="PF17900">
    <property type="entry name" value="Peptidase_M1_N"/>
    <property type="match status" value="1"/>
</dbReference>
<dbReference type="Gene3D" id="1.25.50.20">
    <property type="match status" value="1"/>
</dbReference>
<dbReference type="Pfam" id="PF11838">
    <property type="entry name" value="ERAP1_C"/>
    <property type="match status" value="1"/>
</dbReference>
<dbReference type="GO" id="GO:0005615">
    <property type="term" value="C:extracellular space"/>
    <property type="evidence" value="ECO:0007669"/>
    <property type="project" value="TreeGrafter"/>
</dbReference>
<dbReference type="InterPro" id="IPR042097">
    <property type="entry name" value="Aminopeptidase_N-like_N_sf"/>
</dbReference>